<comment type="caution">
    <text evidence="1">The sequence shown here is derived from an EMBL/GenBank/DDBJ whole genome shotgun (WGS) entry which is preliminary data.</text>
</comment>
<reference evidence="1 2" key="1">
    <citation type="submission" date="2015-02" db="EMBL/GenBank/DDBJ databases">
        <title>Single-cell genomics of uncultivated deep-branching MTB reveals a conserved set of magnetosome genes.</title>
        <authorList>
            <person name="Kolinko S."/>
            <person name="Richter M."/>
            <person name="Glockner F.O."/>
            <person name="Brachmann A."/>
            <person name="Schuler D."/>
        </authorList>
    </citation>
    <scope>NUCLEOTIDE SEQUENCE [LARGE SCALE GENOMIC DNA]</scope>
    <source>
        <strain evidence="1">TM-1</strain>
    </source>
</reference>
<sequence>MPSLSTLNPIPCMETEGLRHNLPCRGASCATASSNSPNVRQTRYSGMCTMAGSRRA</sequence>
<dbReference type="AlphaFoldDB" id="A0A0F3GJ96"/>
<evidence type="ECO:0000313" key="1">
    <source>
        <dbReference type="EMBL" id="KJU82034.1"/>
    </source>
</evidence>
<dbReference type="EMBL" id="LACI01002439">
    <property type="protein sequence ID" value="KJU82034.1"/>
    <property type="molecule type" value="Genomic_DNA"/>
</dbReference>
<name>A0A0F3GJ96_9BACT</name>
<evidence type="ECO:0000313" key="2">
    <source>
        <dbReference type="Proteomes" id="UP000033423"/>
    </source>
</evidence>
<proteinExistence type="predicted"/>
<keyword evidence="2" id="KW-1185">Reference proteome</keyword>
<gene>
    <name evidence="1" type="ORF">MBAV_005775</name>
</gene>
<accession>A0A0F3GJ96</accession>
<dbReference type="Proteomes" id="UP000033423">
    <property type="component" value="Unassembled WGS sequence"/>
</dbReference>
<organism evidence="1 2">
    <name type="scientific">Candidatus Magnetobacterium bavaricum</name>
    <dbReference type="NCBI Taxonomy" id="29290"/>
    <lineage>
        <taxon>Bacteria</taxon>
        <taxon>Pseudomonadati</taxon>
        <taxon>Nitrospirota</taxon>
        <taxon>Thermodesulfovibrionia</taxon>
        <taxon>Thermodesulfovibrionales</taxon>
        <taxon>Candidatus Magnetobacteriaceae</taxon>
        <taxon>Candidatus Magnetobacterium</taxon>
    </lineage>
</organism>
<protein>
    <submittedName>
        <fullName evidence="1">Uncharacterized protein</fullName>
    </submittedName>
</protein>